<protein>
    <submittedName>
        <fullName evidence="4">3-oxoacyl-[acyl-carrier protein] reductase</fullName>
        <ecNumber evidence="4">1.1.1.100</ecNumber>
    </submittedName>
</protein>
<accession>A0A0A1DQQ8</accession>
<dbReference type="InterPro" id="IPR002347">
    <property type="entry name" value="SDR_fam"/>
</dbReference>
<gene>
    <name evidence="4" type="ORF">KR76_22670</name>
</gene>
<reference evidence="4 5" key="1">
    <citation type="journal article" date="2015" name="Genome Announc.">
        <title>Complete Genome Sequence of Steroid-Transforming Nocardioides simplex VKM Ac-2033D.</title>
        <authorList>
            <person name="Shtratnikova V.Y."/>
            <person name="Schelkunov M.I."/>
            <person name="Pekov Y.A."/>
            <person name="Fokina V.V."/>
            <person name="Logacheva M.D."/>
            <person name="Sokolov S.L."/>
            <person name="Bragin E.Y."/>
            <person name="Ashapkin V.V."/>
            <person name="Donova M.V."/>
        </authorList>
    </citation>
    <scope>NUCLEOTIDE SEQUENCE [LARGE SCALE GENOMIC DNA]</scope>
    <source>
        <strain evidence="4 5">VKM Ac-2033D</strain>
    </source>
</reference>
<dbReference type="KEGG" id="psim:KR76_22670"/>
<evidence type="ECO:0000256" key="1">
    <source>
        <dbReference type="ARBA" id="ARBA00006484"/>
    </source>
</evidence>
<evidence type="ECO:0000256" key="2">
    <source>
        <dbReference type="ARBA" id="ARBA00023002"/>
    </source>
</evidence>
<dbReference type="EMBL" id="CP009896">
    <property type="protein sequence ID" value="AIY18878.1"/>
    <property type="molecule type" value="Genomic_DNA"/>
</dbReference>
<name>A0A0A1DQQ8_NOCSI</name>
<evidence type="ECO:0000259" key="3">
    <source>
        <dbReference type="SMART" id="SM00822"/>
    </source>
</evidence>
<proteinExistence type="inferred from homology"/>
<dbReference type="GO" id="GO:0004316">
    <property type="term" value="F:3-oxoacyl-[acyl-carrier-protein] reductase (NADPH) activity"/>
    <property type="evidence" value="ECO:0007669"/>
    <property type="project" value="UniProtKB-EC"/>
</dbReference>
<dbReference type="InterPro" id="IPR020904">
    <property type="entry name" value="Sc_DH/Rdtase_CS"/>
</dbReference>
<dbReference type="PANTHER" id="PTHR42760:SF135">
    <property type="entry name" value="BLL7886 PROTEIN"/>
    <property type="match status" value="1"/>
</dbReference>
<dbReference type="PROSITE" id="PS00061">
    <property type="entry name" value="ADH_SHORT"/>
    <property type="match status" value="1"/>
</dbReference>
<dbReference type="eggNOG" id="COG1028">
    <property type="taxonomic scope" value="Bacteria"/>
</dbReference>
<dbReference type="PRINTS" id="PR00081">
    <property type="entry name" value="GDHRDH"/>
</dbReference>
<evidence type="ECO:0000313" key="5">
    <source>
        <dbReference type="Proteomes" id="UP000030300"/>
    </source>
</evidence>
<dbReference type="FunFam" id="3.40.50.720:FF:000084">
    <property type="entry name" value="Short-chain dehydrogenase reductase"/>
    <property type="match status" value="1"/>
</dbReference>
<dbReference type="HOGENOM" id="CLU_010194_2_10_11"/>
<dbReference type="EC" id="1.1.1.100" evidence="4"/>
<dbReference type="Proteomes" id="UP000030300">
    <property type="component" value="Chromosome"/>
</dbReference>
<dbReference type="NCBIfam" id="NF005559">
    <property type="entry name" value="PRK07231.1"/>
    <property type="match status" value="1"/>
</dbReference>
<dbReference type="PRINTS" id="PR00080">
    <property type="entry name" value="SDRFAMILY"/>
</dbReference>
<dbReference type="InterPro" id="IPR036291">
    <property type="entry name" value="NAD(P)-bd_dom_sf"/>
</dbReference>
<comment type="similarity">
    <text evidence="1">Belongs to the short-chain dehydrogenases/reductases (SDR) family.</text>
</comment>
<dbReference type="Gene3D" id="3.40.50.720">
    <property type="entry name" value="NAD(P)-binding Rossmann-like Domain"/>
    <property type="match status" value="1"/>
</dbReference>
<sequence length="259" mass="26889">MIDLTGKNAVVTGGSSGIGRAITTTLAQAGAHVVVADLTEEAREGGETTAALVAAAGGSAEFAKLDVTASAHVASFFAELDERLGGLDILVNNAGVLREGSVHETDDETWRTQFLVNVDGTFHCTREMVRGLLAREKPGKIVNISSISGFRGNPGFAAYCATKGAIVNFTRQVALDYASKGINVNAVAPGFVTTHMTALYDQATHDALAGQTPRGRWASPQDVANAVLFLASPLADHVVGDNLLVDGGWTIGTPVELDA</sequence>
<dbReference type="SMART" id="SM00822">
    <property type="entry name" value="PKS_KR"/>
    <property type="match status" value="1"/>
</dbReference>
<dbReference type="Pfam" id="PF13561">
    <property type="entry name" value="adh_short_C2"/>
    <property type="match status" value="1"/>
</dbReference>
<dbReference type="PANTHER" id="PTHR42760">
    <property type="entry name" value="SHORT-CHAIN DEHYDROGENASES/REDUCTASES FAMILY MEMBER"/>
    <property type="match status" value="1"/>
</dbReference>
<dbReference type="OrthoDB" id="286404at2"/>
<dbReference type="RefSeq" id="WP_038681551.1">
    <property type="nucleotide sequence ID" value="NZ_BJMC01000013.1"/>
</dbReference>
<dbReference type="GeneID" id="96611584"/>
<dbReference type="STRING" id="2045.KR76_22670"/>
<evidence type="ECO:0000313" key="4">
    <source>
        <dbReference type="EMBL" id="AIY18878.1"/>
    </source>
</evidence>
<dbReference type="CDD" id="cd05233">
    <property type="entry name" value="SDR_c"/>
    <property type="match status" value="1"/>
</dbReference>
<feature type="domain" description="Ketoreductase" evidence="3">
    <location>
        <begin position="7"/>
        <end position="190"/>
    </location>
</feature>
<keyword evidence="2 4" id="KW-0560">Oxidoreductase</keyword>
<keyword evidence="5" id="KW-1185">Reference proteome</keyword>
<dbReference type="GO" id="GO:0030497">
    <property type="term" value="P:fatty acid elongation"/>
    <property type="evidence" value="ECO:0007669"/>
    <property type="project" value="TreeGrafter"/>
</dbReference>
<dbReference type="InterPro" id="IPR057326">
    <property type="entry name" value="KR_dom"/>
</dbReference>
<organism evidence="4 5">
    <name type="scientific">Nocardioides simplex</name>
    <name type="common">Arthrobacter simplex</name>
    <dbReference type="NCBI Taxonomy" id="2045"/>
    <lineage>
        <taxon>Bacteria</taxon>
        <taxon>Bacillati</taxon>
        <taxon>Actinomycetota</taxon>
        <taxon>Actinomycetes</taxon>
        <taxon>Propionibacteriales</taxon>
        <taxon>Nocardioidaceae</taxon>
        <taxon>Pimelobacter</taxon>
    </lineage>
</organism>
<dbReference type="SUPFAM" id="SSF51735">
    <property type="entry name" value="NAD(P)-binding Rossmann-fold domains"/>
    <property type="match status" value="1"/>
</dbReference>
<dbReference type="AlphaFoldDB" id="A0A0A1DQQ8"/>